<evidence type="ECO:0000313" key="1">
    <source>
        <dbReference type="EMBL" id="HIX54563.1"/>
    </source>
</evidence>
<dbReference type="InterPro" id="IPR013783">
    <property type="entry name" value="Ig-like_fold"/>
</dbReference>
<dbReference type="Gene3D" id="1.50.10.140">
    <property type="match status" value="1"/>
</dbReference>
<reference evidence="1" key="2">
    <citation type="submission" date="2021-04" db="EMBL/GenBank/DDBJ databases">
        <authorList>
            <person name="Gilroy R."/>
        </authorList>
    </citation>
    <scope>NUCLEOTIDE SEQUENCE</scope>
    <source>
        <strain evidence="1">1719</strain>
    </source>
</reference>
<organism evidence="1 2">
    <name type="scientific">Candidatus Sphingobacterium stercoripullorum</name>
    <dbReference type="NCBI Taxonomy" id="2838759"/>
    <lineage>
        <taxon>Bacteria</taxon>
        <taxon>Pseudomonadati</taxon>
        <taxon>Bacteroidota</taxon>
        <taxon>Sphingobacteriia</taxon>
        <taxon>Sphingobacteriales</taxon>
        <taxon>Sphingobacteriaceae</taxon>
        <taxon>Sphingobacterium</taxon>
    </lineage>
</organism>
<sequence>MRNLYLFFSLIFFLNLSVYGDSYPEVIFDNSALRGSYGKSVVNYDGGSWVENVNMQLPVSDSLFFTPGNSLSLKYFSHPDGEWSAYIRYGRLRNHYRITAQDILNFRVYIDSDVTKASDLPGVFIQQRDSCTDTLHLVNYIEDVKLGEWMEVQIPIGDFAGLETSVPINGIGFCQGNGGNEQTHHVFVDQIEFNRIRQHMPKLTSPAVLTKLKTYGNTVHLQWSLPLTPSIRYVKIYRSEDNESYEPIAIRPIYMMGAIDQVDEASREYYYKITWVDYDYDESPSSREMKTEPSELDEESLFNLTQYVHVNYFLENYDINSGMFIPARLGDRAVVSVKETGYALLNLIVAVENSWVSRDIATRRINKIIKFLEGVQHKEGVFMPYYDGRKGIPDYFFNQSSYDLNATTSILEALLVAREYFTEDNKSESTLRENVTKLWERVNWKTFLYPESEDVLYSSRAYLVNQDTILTLGGINEGMNTYMLAMSSPTHSIAKSAFENGILHQDVREEPRPRRHRARWHRSLRDGGENVKAQELLDEEEVD</sequence>
<name>A0A9D2AYH8_9SPHI</name>
<evidence type="ECO:0000313" key="2">
    <source>
        <dbReference type="Proteomes" id="UP000824156"/>
    </source>
</evidence>
<gene>
    <name evidence="1" type="ORF">H9853_06015</name>
</gene>
<feature type="non-terminal residue" evidence="1">
    <location>
        <position position="543"/>
    </location>
</feature>
<proteinExistence type="predicted"/>
<dbReference type="AlphaFoldDB" id="A0A9D2AYH8"/>
<dbReference type="EMBL" id="DXEZ01000164">
    <property type="protein sequence ID" value="HIX54563.1"/>
    <property type="molecule type" value="Genomic_DNA"/>
</dbReference>
<comment type="caution">
    <text evidence="1">The sequence shown here is derived from an EMBL/GenBank/DDBJ whole genome shotgun (WGS) entry which is preliminary data.</text>
</comment>
<protein>
    <submittedName>
        <fullName evidence="1">Uncharacterized protein</fullName>
    </submittedName>
</protein>
<accession>A0A9D2AYH8</accession>
<dbReference type="Gene3D" id="2.60.120.430">
    <property type="entry name" value="Galactose-binding lectin"/>
    <property type="match status" value="1"/>
</dbReference>
<reference evidence="1" key="1">
    <citation type="journal article" date="2021" name="PeerJ">
        <title>Extensive microbial diversity within the chicken gut microbiome revealed by metagenomics and culture.</title>
        <authorList>
            <person name="Gilroy R."/>
            <person name="Ravi A."/>
            <person name="Getino M."/>
            <person name="Pursley I."/>
            <person name="Horton D.L."/>
            <person name="Alikhan N.F."/>
            <person name="Baker D."/>
            <person name="Gharbi K."/>
            <person name="Hall N."/>
            <person name="Watson M."/>
            <person name="Adriaenssens E.M."/>
            <person name="Foster-Nyarko E."/>
            <person name="Jarju S."/>
            <person name="Secka A."/>
            <person name="Antonio M."/>
            <person name="Oren A."/>
            <person name="Chaudhuri R.R."/>
            <person name="La Ragione R."/>
            <person name="Hildebrand F."/>
            <person name="Pallen M.J."/>
        </authorList>
    </citation>
    <scope>NUCLEOTIDE SEQUENCE</scope>
    <source>
        <strain evidence="1">1719</strain>
    </source>
</reference>
<dbReference type="Gene3D" id="2.60.40.10">
    <property type="entry name" value="Immunoglobulins"/>
    <property type="match status" value="1"/>
</dbReference>
<dbReference type="SUPFAM" id="SSF49785">
    <property type="entry name" value="Galactose-binding domain-like"/>
    <property type="match status" value="1"/>
</dbReference>
<dbReference type="Proteomes" id="UP000824156">
    <property type="component" value="Unassembled WGS sequence"/>
</dbReference>
<dbReference type="InterPro" id="IPR008979">
    <property type="entry name" value="Galactose-bd-like_sf"/>
</dbReference>